<reference evidence="2 3" key="1">
    <citation type="submission" date="2019-06" db="EMBL/GenBank/DDBJ databases">
        <title>Sequencing the genomes of 1000 actinobacteria strains.</title>
        <authorList>
            <person name="Klenk H.-P."/>
        </authorList>
    </citation>
    <scope>NUCLEOTIDE SEQUENCE [LARGE SCALE GENOMIC DNA]</scope>
    <source>
        <strain evidence="2 3">DSM 18935</strain>
    </source>
</reference>
<keyword evidence="3" id="KW-1185">Reference proteome</keyword>
<proteinExistence type="predicted"/>
<accession>A0A560W5Z8</accession>
<gene>
    <name evidence="2" type="ORF">FB557_2821</name>
</gene>
<protein>
    <recommendedName>
        <fullName evidence="1">C2H2-type domain-containing protein</fullName>
    </recommendedName>
</protein>
<dbReference type="PROSITE" id="PS50157">
    <property type="entry name" value="ZINC_FINGER_C2H2_2"/>
    <property type="match status" value="1"/>
</dbReference>
<dbReference type="PROSITE" id="PS00028">
    <property type="entry name" value="ZINC_FINGER_C2H2_1"/>
    <property type="match status" value="1"/>
</dbReference>
<evidence type="ECO:0000259" key="1">
    <source>
        <dbReference type="PROSITE" id="PS50157"/>
    </source>
</evidence>
<dbReference type="EMBL" id="VIUW01000006">
    <property type="protein sequence ID" value="TWD13054.1"/>
    <property type="molecule type" value="Genomic_DNA"/>
</dbReference>
<dbReference type="Proteomes" id="UP000315628">
    <property type="component" value="Unassembled WGS sequence"/>
</dbReference>
<sequence length="265" mass="29193">MSDTNGKDTLSALHPHWREAFARHDLTSVKLIRVWSAETRQALTPQRRWALQCRMDGERPSAIARALAVSRADVHDAIETAGLLLIAPHIEDITDWAHARANGALDRLTAAAWGADPVAVTTALDGLPTPTRHGYTALRRASDLWTAGATVDEVAAALNLTRSRLAKDMATGRVVLDGRRLGRGAVLTLTGWTSATLTRHRRTGRFPTADGYDPTAWWWHSTLAHWLDQQEHVCPECHRILVTAGGLRAHTTRMHNSGRKSAGRR</sequence>
<evidence type="ECO:0000313" key="2">
    <source>
        <dbReference type="EMBL" id="TWD13054.1"/>
    </source>
</evidence>
<organism evidence="2 3">
    <name type="scientific">Marihabitans asiaticum</name>
    <dbReference type="NCBI Taxonomy" id="415218"/>
    <lineage>
        <taxon>Bacteria</taxon>
        <taxon>Bacillati</taxon>
        <taxon>Actinomycetota</taxon>
        <taxon>Actinomycetes</taxon>
        <taxon>Micrococcales</taxon>
        <taxon>Intrasporangiaceae</taxon>
        <taxon>Marihabitans</taxon>
    </lineage>
</organism>
<name>A0A560W5Z8_9MICO</name>
<feature type="domain" description="C2H2-type" evidence="1">
    <location>
        <begin position="232"/>
        <end position="260"/>
    </location>
</feature>
<comment type="caution">
    <text evidence="2">The sequence shown here is derived from an EMBL/GenBank/DDBJ whole genome shotgun (WGS) entry which is preliminary data.</text>
</comment>
<evidence type="ECO:0000313" key="3">
    <source>
        <dbReference type="Proteomes" id="UP000315628"/>
    </source>
</evidence>
<dbReference type="AlphaFoldDB" id="A0A560W5Z8"/>
<dbReference type="InterPro" id="IPR013087">
    <property type="entry name" value="Znf_C2H2_type"/>
</dbReference>